<evidence type="ECO:0000313" key="9">
    <source>
        <dbReference type="Proteomes" id="UP000028123"/>
    </source>
</evidence>
<dbReference type="InterPro" id="IPR011701">
    <property type="entry name" value="MFS"/>
</dbReference>
<dbReference type="CDD" id="cd17324">
    <property type="entry name" value="MFS_NepI_like"/>
    <property type="match status" value="1"/>
</dbReference>
<evidence type="ECO:0000256" key="3">
    <source>
        <dbReference type="ARBA" id="ARBA00022692"/>
    </source>
</evidence>
<dbReference type="AlphaFoldDB" id="A0A081P7P8"/>
<feature type="transmembrane region" description="Helical" evidence="6">
    <location>
        <begin position="78"/>
        <end position="95"/>
    </location>
</feature>
<name>A0A081P7P8_9BACL</name>
<dbReference type="OrthoDB" id="9815356at2"/>
<comment type="caution">
    <text evidence="8">The sequence shown here is derived from an EMBL/GenBank/DDBJ whole genome shotgun (WGS) entry which is preliminary data.</text>
</comment>
<dbReference type="Proteomes" id="UP000028123">
    <property type="component" value="Unassembled WGS sequence"/>
</dbReference>
<feature type="transmembrane region" description="Helical" evidence="6">
    <location>
        <begin position="101"/>
        <end position="122"/>
    </location>
</feature>
<dbReference type="RefSeq" id="WP_036679725.1">
    <property type="nucleotide sequence ID" value="NZ_JNVM01000006.1"/>
</dbReference>
<feature type="transmembrane region" description="Helical" evidence="6">
    <location>
        <begin position="366"/>
        <end position="385"/>
    </location>
</feature>
<keyword evidence="2" id="KW-0813">Transport</keyword>
<dbReference type="InterPro" id="IPR036259">
    <property type="entry name" value="MFS_trans_sf"/>
</dbReference>
<feature type="transmembrane region" description="Helical" evidence="6">
    <location>
        <begin position="281"/>
        <end position="299"/>
    </location>
</feature>
<dbReference type="Gene3D" id="1.20.1250.20">
    <property type="entry name" value="MFS general substrate transporter like domains"/>
    <property type="match status" value="1"/>
</dbReference>
<dbReference type="PANTHER" id="PTHR42910:SF1">
    <property type="entry name" value="MAJOR FACILITATOR SUPERFAMILY (MFS) PROFILE DOMAIN-CONTAINING PROTEIN"/>
    <property type="match status" value="1"/>
</dbReference>
<dbReference type="GO" id="GO:0005886">
    <property type="term" value="C:plasma membrane"/>
    <property type="evidence" value="ECO:0007669"/>
    <property type="project" value="UniProtKB-SubCell"/>
</dbReference>
<dbReference type="Pfam" id="PF07690">
    <property type="entry name" value="MFS_1"/>
    <property type="match status" value="1"/>
</dbReference>
<gene>
    <name evidence="8" type="ORF">ET33_33360</name>
</gene>
<comment type="subcellular location">
    <subcellularLocation>
        <location evidence="1">Cell membrane</location>
        <topology evidence="1">Multi-pass membrane protein</topology>
    </subcellularLocation>
</comment>
<feature type="transmembrane region" description="Helical" evidence="6">
    <location>
        <begin position="216"/>
        <end position="237"/>
    </location>
</feature>
<evidence type="ECO:0000259" key="7">
    <source>
        <dbReference type="PROSITE" id="PS50850"/>
    </source>
</evidence>
<organism evidence="8 9">
    <name type="scientific">Paenibacillus tyrfis</name>
    <dbReference type="NCBI Taxonomy" id="1501230"/>
    <lineage>
        <taxon>Bacteria</taxon>
        <taxon>Bacillati</taxon>
        <taxon>Bacillota</taxon>
        <taxon>Bacilli</taxon>
        <taxon>Bacillales</taxon>
        <taxon>Paenibacillaceae</taxon>
        <taxon>Paenibacillus</taxon>
    </lineage>
</organism>
<evidence type="ECO:0000256" key="5">
    <source>
        <dbReference type="ARBA" id="ARBA00023136"/>
    </source>
</evidence>
<feature type="transmembrane region" description="Helical" evidence="6">
    <location>
        <begin position="48"/>
        <end position="66"/>
    </location>
</feature>
<dbReference type="SUPFAM" id="SSF103473">
    <property type="entry name" value="MFS general substrate transporter"/>
    <property type="match status" value="1"/>
</dbReference>
<dbReference type="GO" id="GO:0022857">
    <property type="term" value="F:transmembrane transporter activity"/>
    <property type="evidence" value="ECO:0007669"/>
    <property type="project" value="InterPro"/>
</dbReference>
<dbReference type="eggNOG" id="COG2814">
    <property type="taxonomic scope" value="Bacteria"/>
</dbReference>
<dbReference type="PROSITE" id="PS50850">
    <property type="entry name" value="MFS"/>
    <property type="match status" value="1"/>
</dbReference>
<evidence type="ECO:0000313" key="8">
    <source>
        <dbReference type="EMBL" id="KEQ26721.1"/>
    </source>
</evidence>
<evidence type="ECO:0000256" key="2">
    <source>
        <dbReference type="ARBA" id="ARBA00022448"/>
    </source>
</evidence>
<keyword evidence="5 6" id="KW-0472">Membrane</keyword>
<evidence type="ECO:0000256" key="1">
    <source>
        <dbReference type="ARBA" id="ARBA00004651"/>
    </source>
</evidence>
<evidence type="ECO:0000256" key="6">
    <source>
        <dbReference type="SAM" id="Phobius"/>
    </source>
</evidence>
<feature type="transmembrane region" description="Helical" evidence="6">
    <location>
        <begin position="249"/>
        <end position="269"/>
    </location>
</feature>
<reference evidence="8 9" key="1">
    <citation type="submission" date="2014-06" db="EMBL/GenBank/DDBJ databases">
        <title>Draft genome sequence of Paenibacillus sp. MSt1.</title>
        <authorList>
            <person name="Aw Y.K."/>
            <person name="Ong K.S."/>
            <person name="Gan H.M."/>
            <person name="Lee S.M."/>
        </authorList>
    </citation>
    <scope>NUCLEOTIDE SEQUENCE [LARGE SCALE GENOMIC DNA]</scope>
    <source>
        <strain evidence="8 9">MSt1</strain>
    </source>
</reference>
<feature type="transmembrane region" description="Helical" evidence="6">
    <location>
        <begin position="164"/>
        <end position="182"/>
    </location>
</feature>
<evidence type="ECO:0000256" key="4">
    <source>
        <dbReference type="ARBA" id="ARBA00022989"/>
    </source>
</evidence>
<sequence>MSDKGRGIRGLTLFLAAAAGFSNANIYYNQPLLGHMAHSYGEGANSVSFIPAATQLGFALGLVLLVPLGDTLDRRKLILWQTAGLVLALVAAALAPSPLLLLVASVVVGASATIAQHIIPLAAELAPPEVRGRMVGTVMGGLLAGVLLARTLSGLVGEHFGWRAMYFLGAGIAVAIGAMLAVKLPRFKPEKTYSYKRLMLSLVQLVRSYPQLRRAVVAQGALFAGFSAFWATLSLLLQGPPYHLGSDVAGLFGIIGLAGILAAPLAGRIADKRGPGSTRGLGALLTLAGFALFAVYPTIPGLGLGVALMDAGVQTAMVSHQSVIFALEPGAHSRINTVYMTGLFLFGAFGSAASSAAWNLAGWPGVAILGLVLAAASFLLSLLAGKQK</sequence>
<dbReference type="EMBL" id="JNVM01000006">
    <property type="protein sequence ID" value="KEQ26721.1"/>
    <property type="molecule type" value="Genomic_DNA"/>
</dbReference>
<feature type="domain" description="Major facilitator superfamily (MFS) profile" evidence="7">
    <location>
        <begin position="8"/>
        <end position="388"/>
    </location>
</feature>
<dbReference type="PANTHER" id="PTHR42910">
    <property type="entry name" value="TRANSPORTER SCO4007-RELATED"/>
    <property type="match status" value="1"/>
</dbReference>
<keyword evidence="3 6" id="KW-0812">Transmembrane</keyword>
<proteinExistence type="predicted"/>
<keyword evidence="9" id="KW-1185">Reference proteome</keyword>
<protein>
    <submittedName>
        <fullName evidence="8">MFS transporter</fullName>
    </submittedName>
</protein>
<dbReference type="InterPro" id="IPR020846">
    <property type="entry name" value="MFS_dom"/>
</dbReference>
<keyword evidence="4 6" id="KW-1133">Transmembrane helix</keyword>
<accession>A0A081P7P8</accession>
<feature type="transmembrane region" description="Helical" evidence="6">
    <location>
        <begin position="134"/>
        <end position="152"/>
    </location>
</feature>